<dbReference type="Gene3D" id="3.40.50.300">
    <property type="entry name" value="P-loop containing nucleotide triphosphate hydrolases"/>
    <property type="match status" value="2"/>
</dbReference>
<accession>A0ABT9J456</accession>
<keyword evidence="4" id="KW-0067">ATP-binding</keyword>
<proteinExistence type="inferred from homology"/>
<dbReference type="SMART" id="SM00490">
    <property type="entry name" value="HELICc"/>
    <property type="match status" value="1"/>
</dbReference>
<feature type="domain" description="Helicase C-terminal" evidence="9">
    <location>
        <begin position="215"/>
        <end position="376"/>
    </location>
</feature>
<dbReference type="PANTHER" id="PTHR47959:SF1">
    <property type="entry name" value="ATP-DEPENDENT RNA HELICASE DBPA"/>
    <property type="match status" value="1"/>
</dbReference>
<dbReference type="InterPro" id="IPR050079">
    <property type="entry name" value="DEAD_box_RNA_helicase"/>
</dbReference>
<organism evidence="11 12">
    <name type="scientific">Chengkuizengella axinellae</name>
    <dbReference type="NCBI Taxonomy" id="3064388"/>
    <lineage>
        <taxon>Bacteria</taxon>
        <taxon>Bacillati</taxon>
        <taxon>Bacillota</taxon>
        <taxon>Bacilli</taxon>
        <taxon>Bacillales</taxon>
        <taxon>Paenibacillaceae</taxon>
        <taxon>Chengkuizengella</taxon>
    </lineage>
</organism>
<dbReference type="InterPro" id="IPR001650">
    <property type="entry name" value="Helicase_C-like"/>
</dbReference>
<evidence type="ECO:0000256" key="5">
    <source>
        <dbReference type="ARBA" id="ARBA00038437"/>
    </source>
</evidence>
<evidence type="ECO:0000256" key="7">
    <source>
        <dbReference type="SAM" id="MobiDB-lite"/>
    </source>
</evidence>
<evidence type="ECO:0000259" key="10">
    <source>
        <dbReference type="PROSITE" id="PS51195"/>
    </source>
</evidence>
<dbReference type="InterPro" id="IPR014014">
    <property type="entry name" value="RNA_helicase_DEAD_Q_motif"/>
</dbReference>
<dbReference type="GO" id="GO:0016787">
    <property type="term" value="F:hydrolase activity"/>
    <property type="evidence" value="ECO:0007669"/>
    <property type="project" value="UniProtKB-KW"/>
</dbReference>
<dbReference type="InterPro" id="IPR044742">
    <property type="entry name" value="DEAD/DEAH_RhlB"/>
</dbReference>
<feature type="domain" description="Helicase ATP-binding" evidence="8">
    <location>
        <begin position="33"/>
        <end position="204"/>
    </location>
</feature>
<feature type="compositionally biased region" description="Low complexity" evidence="7">
    <location>
        <begin position="387"/>
        <end position="402"/>
    </location>
</feature>
<dbReference type="PROSITE" id="PS51194">
    <property type="entry name" value="HELICASE_CTER"/>
    <property type="match status" value="1"/>
</dbReference>
<evidence type="ECO:0000256" key="4">
    <source>
        <dbReference type="ARBA" id="ARBA00022840"/>
    </source>
</evidence>
<feature type="compositionally biased region" description="Polar residues" evidence="7">
    <location>
        <begin position="373"/>
        <end position="383"/>
    </location>
</feature>
<feature type="region of interest" description="Disordered" evidence="7">
    <location>
        <begin position="368"/>
        <end position="461"/>
    </location>
</feature>
<evidence type="ECO:0000259" key="8">
    <source>
        <dbReference type="PROSITE" id="PS51192"/>
    </source>
</evidence>
<keyword evidence="12" id="KW-1185">Reference proteome</keyword>
<evidence type="ECO:0000313" key="12">
    <source>
        <dbReference type="Proteomes" id="UP001231941"/>
    </source>
</evidence>
<dbReference type="Pfam" id="PF00271">
    <property type="entry name" value="Helicase_C"/>
    <property type="match status" value="1"/>
</dbReference>
<dbReference type="GO" id="GO:0004386">
    <property type="term" value="F:helicase activity"/>
    <property type="evidence" value="ECO:0007669"/>
    <property type="project" value="UniProtKB-KW"/>
</dbReference>
<keyword evidence="3 11" id="KW-0347">Helicase</keyword>
<dbReference type="InterPro" id="IPR027417">
    <property type="entry name" value="P-loop_NTPase"/>
</dbReference>
<evidence type="ECO:0000256" key="1">
    <source>
        <dbReference type="ARBA" id="ARBA00022741"/>
    </source>
</evidence>
<gene>
    <name evidence="11" type="ORF">Q5Y73_20205</name>
</gene>
<dbReference type="InterPro" id="IPR014001">
    <property type="entry name" value="Helicase_ATP-bd"/>
</dbReference>
<evidence type="ECO:0000256" key="2">
    <source>
        <dbReference type="ARBA" id="ARBA00022801"/>
    </source>
</evidence>
<keyword evidence="2 11" id="KW-0378">Hydrolase</keyword>
<dbReference type="RefSeq" id="WP_305993725.1">
    <property type="nucleotide sequence ID" value="NZ_JAVAMP010000014.1"/>
</dbReference>
<sequence>MQNFLQLGIRDEINNLLKENGIFTPTPIQQQAIPHLLEGKDVIGKAQTGTGKTLAFVLPILEKINPDKPEIQAIIVTPTRELALQVTAEVKKLVAKIDKLNVLAVYGGQDVEKQLHKLKGNNQIIVGTPGRIIDHLGRGTIKLNQVSMLVLDEADQMLHIGFLSEVEEIIQRTPSTRQTMLFSATMPQQVRSLANRYMRKPEDIRVKDTEITVKDIKQIVIETTDRAKEEALISTIEKFRPFLAIIFCRTKRRASKLNEALQERGLISDELHGDLSQAKREQVMRRFREMKIQFLIATDVAARGLDVEGVTHVFNYDIPQDVESYVHRIGRTGRAGEKGLAITFVAQKDRMALNQIEKGINLSIKKEKVEGHSTVQRSNQSKRTNSKKSSAGKFGNKNNKSNGNKEQKGKKGETRKGESRRGAGRNSTKSSGKKNDTKTSNRMNNKNNKRSNGKQKRNSYR</sequence>
<name>A0ABT9J456_9BACL</name>
<comment type="caution">
    <text evidence="11">The sequence shown here is derived from an EMBL/GenBank/DDBJ whole genome shotgun (WGS) entry which is preliminary data.</text>
</comment>
<comment type="similarity">
    <text evidence="5">Belongs to the DEAD box helicase family.</text>
</comment>
<feature type="compositionally biased region" description="Basic residues" evidence="7">
    <location>
        <begin position="447"/>
        <end position="461"/>
    </location>
</feature>
<evidence type="ECO:0000256" key="6">
    <source>
        <dbReference type="PROSITE-ProRule" id="PRU00552"/>
    </source>
</evidence>
<evidence type="ECO:0000256" key="3">
    <source>
        <dbReference type="ARBA" id="ARBA00022806"/>
    </source>
</evidence>
<reference evidence="11 12" key="1">
    <citation type="submission" date="2023-08" db="EMBL/GenBank/DDBJ databases">
        <authorList>
            <person name="Park J.-S."/>
        </authorList>
    </citation>
    <scope>NUCLEOTIDE SEQUENCE [LARGE SCALE GENOMIC DNA]</scope>
    <source>
        <strain evidence="11 12">2205SS18-9</strain>
    </source>
</reference>
<feature type="short sequence motif" description="Q motif" evidence="6">
    <location>
        <begin position="2"/>
        <end position="30"/>
    </location>
</feature>
<dbReference type="EC" id="3.6.4.-" evidence="11"/>
<protein>
    <submittedName>
        <fullName evidence="11">DEAD/DEAH box helicase</fullName>
        <ecNumber evidence="11">3.6.4.-</ecNumber>
    </submittedName>
</protein>
<dbReference type="PROSITE" id="PS51195">
    <property type="entry name" value="Q_MOTIF"/>
    <property type="match status" value="1"/>
</dbReference>
<dbReference type="SMART" id="SM00487">
    <property type="entry name" value="DEXDc"/>
    <property type="match status" value="1"/>
</dbReference>
<evidence type="ECO:0000313" key="11">
    <source>
        <dbReference type="EMBL" id="MDP5276421.1"/>
    </source>
</evidence>
<feature type="domain" description="DEAD-box RNA helicase Q" evidence="10">
    <location>
        <begin position="2"/>
        <end position="30"/>
    </location>
</feature>
<dbReference type="CDD" id="cd00268">
    <property type="entry name" value="DEADc"/>
    <property type="match status" value="1"/>
</dbReference>
<dbReference type="SUPFAM" id="SSF52540">
    <property type="entry name" value="P-loop containing nucleoside triphosphate hydrolases"/>
    <property type="match status" value="1"/>
</dbReference>
<dbReference type="PANTHER" id="PTHR47959">
    <property type="entry name" value="ATP-DEPENDENT RNA HELICASE RHLE-RELATED"/>
    <property type="match status" value="1"/>
</dbReference>
<dbReference type="InterPro" id="IPR011545">
    <property type="entry name" value="DEAD/DEAH_box_helicase_dom"/>
</dbReference>
<dbReference type="Pfam" id="PF00270">
    <property type="entry name" value="DEAD"/>
    <property type="match status" value="1"/>
</dbReference>
<dbReference type="Proteomes" id="UP001231941">
    <property type="component" value="Unassembled WGS sequence"/>
</dbReference>
<evidence type="ECO:0000259" key="9">
    <source>
        <dbReference type="PROSITE" id="PS51194"/>
    </source>
</evidence>
<feature type="compositionally biased region" description="Basic and acidic residues" evidence="7">
    <location>
        <begin position="403"/>
        <end position="421"/>
    </location>
</feature>
<dbReference type="EMBL" id="JAVAMP010000014">
    <property type="protein sequence ID" value="MDP5276421.1"/>
    <property type="molecule type" value="Genomic_DNA"/>
</dbReference>
<dbReference type="CDD" id="cd18787">
    <property type="entry name" value="SF2_C_DEAD"/>
    <property type="match status" value="1"/>
</dbReference>
<dbReference type="PROSITE" id="PS51192">
    <property type="entry name" value="HELICASE_ATP_BIND_1"/>
    <property type="match status" value="1"/>
</dbReference>
<keyword evidence="1" id="KW-0547">Nucleotide-binding</keyword>